<dbReference type="EMBL" id="DF237173">
    <property type="protein sequence ID" value="GAQ85204.1"/>
    <property type="molecule type" value="Genomic_DNA"/>
</dbReference>
<proteinExistence type="inferred from homology"/>
<dbReference type="GO" id="GO:0006631">
    <property type="term" value="P:fatty acid metabolic process"/>
    <property type="evidence" value="ECO:0000318"/>
    <property type="project" value="GO_Central"/>
</dbReference>
<dbReference type="OMA" id="LESECVM"/>
<feature type="region of interest" description="Disordered" evidence="2">
    <location>
        <begin position="151"/>
        <end position="178"/>
    </location>
</feature>
<sequence>MSPELNLHHQQKHKWQQVAGVPGLWLCPNFLRGDRQEKLLKDILAEGWFETPVHNQAMRFGDLPAWAEALSKDIHQSVIHFAGSLDIDTPDSETPLTPPLLWREPLFDQMIVNSYQPGEGISSHVDLARFEDGIAIVSLGREEVMEFHPVRAEQDSAKSGLKQASEAESSATRQSKRVKYCRESETESRADEARRDSAELFHTGCNQRRGSEPFVGRSVSPSTGQNGTTDVDGEARYNWKHGIPGRTEIDKTLQTSDKVRISVTLRRLCQTS</sequence>
<feature type="region of interest" description="Disordered" evidence="2">
    <location>
        <begin position="206"/>
        <end position="239"/>
    </location>
</feature>
<organism evidence="3 4">
    <name type="scientific">Klebsormidium nitens</name>
    <name type="common">Green alga</name>
    <name type="synonym">Ulothrix nitens</name>
    <dbReference type="NCBI Taxonomy" id="105231"/>
    <lineage>
        <taxon>Eukaryota</taxon>
        <taxon>Viridiplantae</taxon>
        <taxon>Streptophyta</taxon>
        <taxon>Klebsormidiophyceae</taxon>
        <taxon>Klebsormidiales</taxon>
        <taxon>Klebsormidiaceae</taxon>
        <taxon>Klebsormidium</taxon>
    </lineage>
</organism>
<comment type="similarity">
    <text evidence="1">Belongs to the alkB family.</text>
</comment>
<reference evidence="3 4" key="1">
    <citation type="journal article" date="2014" name="Nat. Commun.">
        <title>Klebsormidium flaccidum genome reveals primary factors for plant terrestrial adaptation.</title>
        <authorList>
            <person name="Hori K."/>
            <person name="Maruyama F."/>
            <person name="Fujisawa T."/>
            <person name="Togashi T."/>
            <person name="Yamamoto N."/>
            <person name="Seo M."/>
            <person name="Sato S."/>
            <person name="Yamada T."/>
            <person name="Mori H."/>
            <person name="Tajima N."/>
            <person name="Moriyama T."/>
            <person name="Ikeuchi M."/>
            <person name="Watanabe M."/>
            <person name="Wada H."/>
            <person name="Kobayashi K."/>
            <person name="Saito M."/>
            <person name="Masuda T."/>
            <person name="Sasaki-Sekimoto Y."/>
            <person name="Mashiguchi K."/>
            <person name="Awai K."/>
            <person name="Shimojima M."/>
            <person name="Masuda S."/>
            <person name="Iwai M."/>
            <person name="Nobusawa T."/>
            <person name="Narise T."/>
            <person name="Kondo S."/>
            <person name="Saito H."/>
            <person name="Sato R."/>
            <person name="Murakawa M."/>
            <person name="Ihara Y."/>
            <person name="Oshima-Yamada Y."/>
            <person name="Ohtaka K."/>
            <person name="Satoh M."/>
            <person name="Sonobe K."/>
            <person name="Ishii M."/>
            <person name="Ohtani R."/>
            <person name="Kanamori-Sato M."/>
            <person name="Honoki R."/>
            <person name="Miyazaki D."/>
            <person name="Mochizuki H."/>
            <person name="Umetsu J."/>
            <person name="Higashi K."/>
            <person name="Shibata D."/>
            <person name="Kamiya Y."/>
            <person name="Sato N."/>
            <person name="Nakamura Y."/>
            <person name="Tabata S."/>
            <person name="Ida S."/>
            <person name="Kurokawa K."/>
            <person name="Ohta H."/>
        </authorList>
    </citation>
    <scope>NUCLEOTIDE SEQUENCE [LARGE SCALE GENOMIC DNA]</scope>
    <source>
        <strain evidence="3 4">NIES-2285</strain>
    </source>
</reference>
<dbReference type="InterPro" id="IPR032870">
    <property type="entry name" value="ALKBH7-like"/>
</dbReference>
<dbReference type="Proteomes" id="UP000054558">
    <property type="component" value="Unassembled WGS sequence"/>
</dbReference>
<keyword evidence="4" id="KW-1185">Reference proteome</keyword>
<dbReference type="AlphaFoldDB" id="A0A1Y1I2R0"/>
<evidence type="ECO:0000256" key="1">
    <source>
        <dbReference type="ARBA" id="ARBA00007879"/>
    </source>
</evidence>
<dbReference type="PANTHER" id="PTHR21052:SF0">
    <property type="entry name" value="ALPHA-KETOGLUTARATE-DEPENDENT DIOXYGENASE ALKB HOMOLOG 7, MITOCHONDRIAL"/>
    <property type="match status" value="1"/>
</dbReference>
<dbReference type="Gene3D" id="2.60.120.590">
    <property type="entry name" value="Alpha-ketoglutarate-dependent dioxygenase AlkB-like"/>
    <property type="match status" value="2"/>
</dbReference>
<dbReference type="GO" id="GO:0006974">
    <property type="term" value="P:DNA damage response"/>
    <property type="evidence" value="ECO:0007669"/>
    <property type="project" value="InterPro"/>
</dbReference>
<evidence type="ECO:0000256" key="2">
    <source>
        <dbReference type="SAM" id="MobiDB-lite"/>
    </source>
</evidence>
<evidence type="ECO:0000313" key="3">
    <source>
        <dbReference type="EMBL" id="GAQ85204.1"/>
    </source>
</evidence>
<dbReference type="GO" id="GO:0005759">
    <property type="term" value="C:mitochondrial matrix"/>
    <property type="evidence" value="ECO:0000318"/>
    <property type="project" value="GO_Central"/>
</dbReference>
<dbReference type="InterPro" id="IPR037151">
    <property type="entry name" value="AlkB-like_sf"/>
</dbReference>
<dbReference type="PANTHER" id="PTHR21052">
    <property type="entry name" value="SPERMATOGENESIS ASSOCIATED 11-RELATED"/>
    <property type="match status" value="1"/>
</dbReference>
<protein>
    <recommendedName>
        <fullName evidence="5">Alpha-ketoglutarate-dependent dioxygenase AlkB-like domain-containing protein</fullName>
    </recommendedName>
</protein>
<dbReference type="SUPFAM" id="SSF51197">
    <property type="entry name" value="Clavaminate synthase-like"/>
    <property type="match status" value="1"/>
</dbReference>
<evidence type="ECO:0008006" key="5">
    <source>
        <dbReference type="Google" id="ProtNLM"/>
    </source>
</evidence>
<accession>A0A1Y1I2R0</accession>
<gene>
    <name evidence="3" type="ORF">KFL_002240070</name>
</gene>
<name>A0A1Y1I2R0_KLENI</name>
<dbReference type="OrthoDB" id="412814at2759"/>
<evidence type="ECO:0000313" key="4">
    <source>
        <dbReference type="Proteomes" id="UP000054558"/>
    </source>
</evidence>
<feature type="compositionally biased region" description="Polar residues" evidence="2">
    <location>
        <begin position="219"/>
        <end position="229"/>
    </location>
</feature>